<feature type="region of interest" description="Disordered" evidence="1">
    <location>
        <begin position="142"/>
        <end position="180"/>
    </location>
</feature>
<accession>A0A7J7J1P6</accession>
<evidence type="ECO:0000313" key="3">
    <source>
        <dbReference type="Proteomes" id="UP000593567"/>
    </source>
</evidence>
<gene>
    <name evidence="2" type="ORF">EB796_022074</name>
</gene>
<dbReference type="AlphaFoldDB" id="A0A7J7J1P6"/>
<sequence length="254" mass="27649">MSYNKSIGQNTGGWPQHGHQPTRNNVWQQPSNYGNSSGNFTNFGGAGVRDMPPPQLPSVYGSSRPPQAMHQSPGPLSMSARMHMNYPMMPNTPVPMMPGHRQPVRYSLPLPEQSVARGDFNAPNLTPPQIDFSKSAFNNIRHPFSSFGSTQQPEQFAHADSSQRRPENTPEPSVDGKGQLQGTITDARFSEMANRAPPDDFWSTMMASKAGLINQPTVHQHQAAVSSSAVTTTCSVTKPITHIPSVSSDIGRIC</sequence>
<feature type="compositionally biased region" description="Low complexity" evidence="1">
    <location>
        <begin position="31"/>
        <end position="43"/>
    </location>
</feature>
<dbReference type="Proteomes" id="UP000593567">
    <property type="component" value="Unassembled WGS sequence"/>
</dbReference>
<comment type="caution">
    <text evidence="2">The sequence shown here is derived from an EMBL/GenBank/DDBJ whole genome shotgun (WGS) entry which is preliminary data.</text>
</comment>
<evidence type="ECO:0000313" key="2">
    <source>
        <dbReference type="EMBL" id="KAF6019601.1"/>
    </source>
</evidence>
<feature type="region of interest" description="Disordered" evidence="1">
    <location>
        <begin position="1"/>
        <end position="74"/>
    </location>
</feature>
<proteinExistence type="predicted"/>
<dbReference type="EMBL" id="VXIV02003218">
    <property type="protein sequence ID" value="KAF6019601.1"/>
    <property type="molecule type" value="Genomic_DNA"/>
</dbReference>
<feature type="compositionally biased region" description="Polar residues" evidence="1">
    <location>
        <begin position="1"/>
        <end position="30"/>
    </location>
</feature>
<organism evidence="2 3">
    <name type="scientific">Bugula neritina</name>
    <name type="common">Brown bryozoan</name>
    <name type="synonym">Sertularia neritina</name>
    <dbReference type="NCBI Taxonomy" id="10212"/>
    <lineage>
        <taxon>Eukaryota</taxon>
        <taxon>Metazoa</taxon>
        <taxon>Spiralia</taxon>
        <taxon>Lophotrochozoa</taxon>
        <taxon>Bryozoa</taxon>
        <taxon>Gymnolaemata</taxon>
        <taxon>Cheilostomatida</taxon>
        <taxon>Flustrina</taxon>
        <taxon>Buguloidea</taxon>
        <taxon>Bugulidae</taxon>
        <taxon>Bugula</taxon>
    </lineage>
</organism>
<name>A0A7J7J1P6_BUGNE</name>
<evidence type="ECO:0000256" key="1">
    <source>
        <dbReference type="SAM" id="MobiDB-lite"/>
    </source>
</evidence>
<reference evidence="2" key="1">
    <citation type="submission" date="2020-06" db="EMBL/GenBank/DDBJ databases">
        <title>Draft genome of Bugula neritina, a colonial animal packing powerful symbionts and potential medicines.</title>
        <authorList>
            <person name="Rayko M."/>
        </authorList>
    </citation>
    <scope>NUCLEOTIDE SEQUENCE [LARGE SCALE GENOMIC DNA]</scope>
    <source>
        <strain evidence="2">Kwan_BN1</strain>
    </source>
</reference>
<keyword evidence="3" id="KW-1185">Reference proteome</keyword>
<protein>
    <submittedName>
        <fullName evidence="2">Uncharacterized protein</fullName>
    </submittedName>
</protein>